<organism evidence="2 3">
    <name type="scientific">Alkaliphilus peptidifermentans DSM 18978</name>
    <dbReference type="NCBI Taxonomy" id="1120976"/>
    <lineage>
        <taxon>Bacteria</taxon>
        <taxon>Bacillati</taxon>
        <taxon>Bacillota</taxon>
        <taxon>Clostridia</taxon>
        <taxon>Peptostreptococcales</taxon>
        <taxon>Natronincolaceae</taxon>
        <taxon>Alkaliphilus</taxon>
    </lineage>
</organism>
<evidence type="ECO:0000313" key="2">
    <source>
        <dbReference type="EMBL" id="SCY17687.1"/>
    </source>
</evidence>
<protein>
    <submittedName>
        <fullName evidence="2">Uncharacterized protein</fullName>
    </submittedName>
</protein>
<dbReference type="Proteomes" id="UP000198636">
    <property type="component" value="Unassembled WGS sequence"/>
</dbReference>
<evidence type="ECO:0000256" key="1">
    <source>
        <dbReference type="SAM" id="SignalP"/>
    </source>
</evidence>
<dbReference type="AlphaFoldDB" id="A0A1G5DSU5"/>
<keyword evidence="1" id="KW-0732">Signal</keyword>
<proteinExistence type="predicted"/>
<dbReference type="STRING" id="1120976.SAMN03080606_01001"/>
<gene>
    <name evidence="2" type="ORF">SAMN03080606_01001</name>
</gene>
<accession>A0A1G5DSU5</accession>
<evidence type="ECO:0000313" key="3">
    <source>
        <dbReference type="Proteomes" id="UP000198636"/>
    </source>
</evidence>
<dbReference type="EMBL" id="FMUS01000004">
    <property type="protein sequence ID" value="SCY17687.1"/>
    <property type="molecule type" value="Genomic_DNA"/>
</dbReference>
<keyword evidence="3" id="KW-1185">Reference proteome</keyword>
<feature type="signal peptide" evidence="1">
    <location>
        <begin position="1"/>
        <end position="28"/>
    </location>
</feature>
<dbReference type="RefSeq" id="WP_091540686.1">
    <property type="nucleotide sequence ID" value="NZ_FMUS01000004.1"/>
</dbReference>
<dbReference type="OrthoDB" id="2078765at2"/>
<reference evidence="2 3" key="1">
    <citation type="submission" date="2016-10" db="EMBL/GenBank/DDBJ databases">
        <authorList>
            <person name="de Groot N.N."/>
        </authorList>
    </citation>
    <scope>NUCLEOTIDE SEQUENCE [LARGE SCALE GENOMIC DNA]</scope>
    <source>
        <strain evidence="2 3">DSM 18978</strain>
    </source>
</reference>
<feature type="chain" id="PRO_5011517128" evidence="1">
    <location>
        <begin position="29"/>
        <end position="441"/>
    </location>
</feature>
<name>A0A1G5DSU5_9FIRM</name>
<sequence>MKNKQFKILSLIILCFILLQLNIPPVEASTSYIEMDFDTEVGEGANHIGTNNPSHDMRIWHWSGGYWGNDHFRIEDDEMDMLASGELSHDALDVTYTLKEDLPDRVITFLNNGGSWDDIEIVFSMKRNDVVWYDIFREKPQWRINGNQIETIIKPKFVVDTIDIIYDSPQMALRMPQIYEPYGQQVYSVFTPGGSHLGASWDIEYKDIISHHGELRKDKNYEHKRWNGGSDGTKDGSQMKIGHGTFSGGGAIAYEFWFQIKAEFYIKDTNEAETHFMYSTFNNYTIDRTAEKNKHTFWMLSPYGNNGDEEFVVEIRSYMFAPEGWLDKVTYDIEHIKFDKDTFINFLEFKAEGTPIDATIYRKGIEREDLADRFKEQFFRGYTREYKGETYYYYDFYNSHGDGEKYPTKKGLRNVPSDNLNDYLNQFNMDIDEYQYMIMNP</sequence>